<dbReference type="EMBL" id="JAQIZZ010000001">
    <property type="protein sequence ID" value="KAJ5557428.1"/>
    <property type="molecule type" value="Genomic_DNA"/>
</dbReference>
<dbReference type="Proteomes" id="UP001220324">
    <property type="component" value="Unassembled WGS sequence"/>
</dbReference>
<organism evidence="1 2">
    <name type="scientific">Penicillium frequentans</name>
    <dbReference type="NCBI Taxonomy" id="3151616"/>
    <lineage>
        <taxon>Eukaryota</taxon>
        <taxon>Fungi</taxon>
        <taxon>Dikarya</taxon>
        <taxon>Ascomycota</taxon>
        <taxon>Pezizomycotina</taxon>
        <taxon>Eurotiomycetes</taxon>
        <taxon>Eurotiomycetidae</taxon>
        <taxon>Eurotiales</taxon>
        <taxon>Aspergillaceae</taxon>
        <taxon>Penicillium</taxon>
    </lineage>
</organism>
<protein>
    <submittedName>
        <fullName evidence="1">Uncharacterized protein</fullName>
    </submittedName>
</protein>
<sequence>MNLNVIRLTPKLGYIPAYRQADAETRRSLATKFEFPGLAQSQETCEWLWKCQYAAVAADSPAFECTPPLDIQWGLHPILLAGWGTPIGELFDLESLAKACKRLKRWTFFFVSIPLNYTGAVASPPNAMAIF</sequence>
<proteinExistence type="predicted"/>
<dbReference type="GO" id="GO:0019441">
    <property type="term" value="P:L-tryptophan catabolic process to kynurenine"/>
    <property type="evidence" value="ECO:0007669"/>
    <property type="project" value="InterPro"/>
</dbReference>
<evidence type="ECO:0000313" key="2">
    <source>
        <dbReference type="Proteomes" id="UP001220324"/>
    </source>
</evidence>
<name>A0AAD6D8K7_9EURO</name>
<dbReference type="InterPro" id="IPR037175">
    <property type="entry name" value="KFase_sf"/>
</dbReference>
<gene>
    <name evidence="1" type="ORF">N7494_001343</name>
</gene>
<comment type="caution">
    <text evidence="1">The sequence shown here is derived from an EMBL/GenBank/DDBJ whole genome shotgun (WGS) entry which is preliminary data.</text>
</comment>
<reference evidence="1 2" key="1">
    <citation type="journal article" date="2023" name="IMA Fungus">
        <title>Comparative genomic study of the Penicillium genus elucidates a diverse pangenome and 15 lateral gene transfer events.</title>
        <authorList>
            <person name="Petersen C."/>
            <person name="Sorensen T."/>
            <person name="Nielsen M.R."/>
            <person name="Sondergaard T.E."/>
            <person name="Sorensen J.L."/>
            <person name="Fitzpatrick D.A."/>
            <person name="Frisvad J.C."/>
            <person name="Nielsen K.L."/>
        </authorList>
    </citation>
    <scope>NUCLEOTIDE SEQUENCE [LARGE SCALE GENOMIC DNA]</scope>
    <source>
        <strain evidence="1 2">IBT 35679</strain>
    </source>
</reference>
<dbReference type="PANTHER" id="PTHR34861">
    <property type="match status" value="1"/>
</dbReference>
<keyword evidence="2" id="KW-1185">Reference proteome</keyword>
<accession>A0AAD6D8K7</accession>
<dbReference type="AlphaFoldDB" id="A0AAD6D8K7"/>
<dbReference type="Gene3D" id="3.50.30.50">
    <property type="entry name" value="Putative cyclase"/>
    <property type="match status" value="1"/>
</dbReference>
<dbReference type="SUPFAM" id="SSF102198">
    <property type="entry name" value="Putative cyclase"/>
    <property type="match status" value="1"/>
</dbReference>
<dbReference type="GO" id="GO:0004061">
    <property type="term" value="F:arylformamidase activity"/>
    <property type="evidence" value="ECO:0007669"/>
    <property type="project" value="InterPro"/>
</dbReference>
<dbReference type="PANTHER" id="PTHR34861:SF11">
    <property type="entry name" value="CYCLASE"/>
    <property type="match status" value="1"/>
</dbReference>
<evidence type="ECO:0000313" key="1">
    <source>
        <dbReference type="EMBL" id="KAJ5557428.1"/>
    </source>
</evidence>